<dbReference type="STRING" id="1236989.JCM15548_11701"/>
<dbReference type="RefSeq" id="WP_062123845.1">
    <property type="nucleotide sequence ID" value="NZ_BAZW01000009.1"/>
</dbReference>
<accession>A0A0E9LW34</accession>
<protein>
    <submittedName>
        <fullName evidence="1">V-type ATP synthase subunit C</fullName>
    </submittedName>
</protein>
<dbReference type="EMBL" id="BAZW01000009">
    <property type="protein sequence ID" value="GAO29508.1"/>
    <property type="molecule type" value="Genomic_DNA"/>
</dbReference>
<reference evidence="1 2" key="1">
    <citation type="journal article" date="2015" name="Microbes Environ.">
        <title>Distribution and evolution of nitrogen fixation genes in the phylum bacteroidetes.</title>
        <authorList>
            <person name="Inoue J."/>
            <person name="Oshima K."/>
            <person name="Suda W."/>
            <person name="Sakamoto M."/>
            <person name="Iino T."/>
            <person name="Noda S."/>
            <person name="Hongoh Y."/>
            <person name="Hattori M."/>
            <person name="Ohkuma M."/>
        </authorList>
    </citation>
    <scope>NUCLEOTIDE SEQUENCE [LARGE SCALE GENOMIC DNA]</scope>
    <source>
        <strain evidence="1">JCM 15548</strain>
    </source>
</reference>
<dbReference type="AlphaFoldDB" id="A0A0E9LW34"/>
<sequence length="286" mass="33931">MGNNYYALVAGLPDILLEDKKIVHSSAELRESLREEVQPADFKLVELLYMPFDHQNLLNLLFKKEEEWEPRGNFSRDHMEQFQDRKNYEVADTENLPVYFADFLEAFHGEESFENYYAAEQELTHAYYRFLAERPNAFIQEVARYQSVLGNVMVALNGRKHEVPYDNNLVGDDEITAALKKSRTRDFGLSNEVSDIEHLIQIFETDHLLDRELKLDRHKWEFLDEITFFNYFTIEKVLAFVLKLFIVERWMELDHEKGKEMFNQLLNDLEAGFQFPEEFTLAYGKK</sequence>
<keyword evidence="2" id="KW-1185">Reference proteome</keyword>
<dbReference type="OrthoDB" id="9813754at2"/>
<proteinExistence type="predicted"/>
<dbReference type="Pfam" id="PF10962">
    <property type="entry name" value="DUF2764"/>
    <property type="match status" value="1"/>
</dbReference>
<name>A0A0E9LW34_9BACT</name>
<comment type="caution">
    <text evidence="1">The sequence shown here is derived from an EMBL/GenBank/DDBJ whole genome shotgun (WGS) entry which is preliminary data.</text>
</comment>
<organism evidence="1 2">
    <name type="scientific">Geofilum rubicundum JCM 15548</name>
    <dbReference type="NCBI Taxonomy" id="1236989"/>
    <lineage>
        <taxon>Bacteria</taxon>
        <taxon>Pseudomonadati</taxon>
        <taxon>Bacteroidota</taxon>
        <taxon>Bacteroidia</taxon>
        <taxon>Marinilabiliales</taxon>
        <taxon>Marinilabiliaceae</taxon>
        <taxon>Geofilum</taxon>
    </lineage>
</organism>
<dbReference type="InterPro" id="IPR024492">
    <property type="entry name" value="DUF2764"/>
</dbReference>
<evidence type="ECO:0000313" key="1">
    <source>
        <dbReference type="EMBL" id="GAO29508.1"/>
    </source>
</evidence>
<gene>
    <name evidence="1" type="ORF">JCM15548_11701</name>
</gene>
<evidence type="ECO:0000313" key="2">
    <source>
        <dbReference type="Proteomes" id="UP000032900"/>
    </source>
</evidence>
<dbReference type="Proteomes" id="UP000032900">
    <property type="component" value="Unassembled WGS sequence"/>
</dbReference>